<sequence>MSGALTKREFPRATVRQAFKPSLYSQERSSRLTSDRSTGSRTTDELKDRGTFVAEHIECFRVTYLPGNMKARIEDRVIYSPYPHIDIPVCSFYALAKEKLLINPNKIALVGDELSLTRAEVLASMQRYAVGFRQNGMLPGDHVCIHMNNSVENLIAIYGCILAGGTVFLAYALLTEDELRNEVQDGDCTHVVTDEENAVKVRKALAGLKLKGRFCVGQAADFVSTSEFLKIDEKEFRECPVADPQNNVLAVCYTSGTTGLPKGAEMTHYSYVACFYASR</sequence>
<comment type="caution">
    <text evidence="1">The sequence shown here is derived from an EMBL/GenBank/DDBJ whole genome shotgun (WGS) entry which is preliminary data.</text>
</comment>
<dbReference type="EMBL" id="CM023478">
    <property type="protein sequence ID" value="KAH7934188.1"/>
    <property type="molecule type" value="Genomic_DNA"/>
</dbReference>
<organism evidence="1 2">
    <name type="scientific">Dermacentor silvarum</name>
    <name type="common">Tick</name>
    <dbReference type="NCBI Taxonomy" id="543639"/>
    <lineage>
        <taxon>Eukaryota</taxon>
        <taxon>Metazoa</taxon>
        <taxon>Ecdysozoa</taxon>
        <taxon>Arthropoda</taxon>
        <taxon>Chelicerata</taxon>
        <taxon>Arachnida</taxon>
        <taxon>Acari</taxon>
        <taxon>Parasitiformes</taxon>
        <taxon>Ixodida</taxon>
        <taxon>Ixodoidea</taxon>
        <taxon>Ixodidae</taxon>
        <taxon>Rhipicephalinae</taxon>
        <taxon>Dermacentor</taxon>
    </lineage>
</organism>
<evidence type="ECO:0000313" key="1">
    <source>
        <dbReference type="EMBL" id="KAH7934188.1"/>
    </source>
</evidence>
<reference evidence="1" key="1">
    <citation type="submission" date="2020-05" db="EMBL/GenBank/DDBJ databases">
        <title>Large-scale comparative analyses of tick genomes elucidate their genetic diversity and vector capacities.</title>
        <authorList>
            <person name="Jia N."/>
            <person name="Wang J."/>
            <person name="Shi W."/>
            <person name="Du L."/>
            <person name="Sun Y."/>
            <person name="Zhan W."/>
            <person name="Jiang J."/>
            <person name="Wang Q."/>
            <person name="Zhang B."/>
            <person name="Ji P."/>
            <person name="Sakyi L.B."/>
            <person name="Cui X."/>
            <person name="Yuan T."/>
            <person name="Jiang B."/>
            <person name="Yang W."/>
            <person name="Lam T.T.-Y."/>
            <person name="Chang Q."/>
            <person name="Ding S."/>
            <person name="Wang X."/>
            <person name="Zhu J."/>
            <person name="Ruan X."/>
            <person name="Zhao L."/>
            <person name="Wei J."/>
            <person name="Que T."/>
            <person name="Du C."/>
            <person name="Cheng J."/>
            <person name="Dai P."/>
            <person name="Han X."/>
            <person name="Huang E."/>
            <person name="Gao Y."/>
            <person name="Liu J."/>
            <person name="Shao H."/>
            <person name="Ye R."/>
            <person name="Li L."/>
            <person name="Wei W."/>
            <person name="Wang X."/>
            <person name="Wang C."/>
            <person name="Yang T."/>
            <person name="Huo Q."/>
            <person name="Li W."/>
            <person name="Guo W."/>
            <person name="Chen H."/>
            <person name="Zhou L."/>
            <person name="Ni X."/>
            <person name="Tian J."/>
            <person name="Zhou Y."/>
            <person name="Sheng Y."/>
            <person name="Liu T."/>
            <person name="Pan Y."/>
            <person name="Xia L."/>
            <person name="Li J."/>
            <person name="Zhao F."/>
            <person name="Cao W."/>
        </authorList>
    </citation>
    <scope>NUCLEOTIDE SEQUENCE</scope>
    <source>
        <strain evidence="1">Dsil-2018</strain>
    </source>
</reference>
<gene>
    <name evidence="1" type="ORF">HPB49_022633</name>
</gene>
<protein>
    <submittedName>
        <fullName evidence="1">Uncharacterized protein</fullName>
    </submittedName>
</protein>
<proteinExistence type="predicted"/>
<name>A0ACB8C5U0_DERSI</name>
<dbReference type="Proteomes" id="UP000821865">
    <property type="component" value="Chromosome 9"/>
</dbReference>
<keyword evidence="2" id="KW-1185">Reference proteome</keyword>
<accession>A0ACB8C5U0</accession>
<evidence type="ECO:0000313" key="2">
    <source>
        <dbReference type="Proteomes" id="UP000821865"/>
    </source>
</evidence>